<proteinExistence type="predicted"/>
<comment type="caution">
    <text evidence="1">The sequence shown here is derived from an EMBL/GenBank/DDBJ whole genome shotgun (WGS) entry which is preliminary data.</text>
</comment>
<dbReference type="AlphaFoldDB" id="A0AA38Q326"/>
<gene>
    <name evidence="1" type="ORF">F5890DRAFT_1552664</name>
</gene>
<organism evidence="1 2">
    <name type="scientific">Lentinula detonsa</name>
    <dbReference type="NCBI Taxonomy" id="2804962"/>
    <lineage>
        <taxon>Eukaryota</taxon>
        <taxon>Fungi</taxon>
        <taxon>Dikarya</taxon>
        <taxon>Basidiomycota</taxon>
        <taxon>Agaricomycotina</taxon>
        <taxon>Agaricomycetes</taxon>
        <taxon>Agaricomycetidae</taxon>
        <taxon>Agaricales</taxon>
        <taxon>Marasmiineae</taxon>
        <taxon>Omphalotaceae</taxon>
        <taxon>Lentinula</taxon>
    </lineage>
</organism>
<name>A0AA38Q326_9AGAR</name>
<evidence type="ECO:0000313" key="2">
    <source>
        <dbReference type="Proteomes" id="UP001163850"/>
    </source>
</evidence>
<dbReference type="Proteomes" id="UP001163850">
    <property type="component" value="Unassembled WGS sequence"/>
</dbReference>
<dbReference type="EMBL" id="MU801950">
    <property type="protein sequence ID" value="KAJ3985981.1"/>
    <property type="molecule type" value="Genomic_DNA"/>
</dbReference>
<evidence type="ECO:0000313" key="1">
    <source>
        <dbReference type="EMBL" id="KAJ3985981.1"/>
    </source>
</evidence>
<protein>
    <submittedName>
        <fullName evidence="1">Uncharacterized protein</fullName>
    </submittedName>
</protein>
<accession>A0AA38Q326</accession>
<reference evidence="1" key="1">
    <citation type="submission" date="2022-08" db="EMBL/GenBank/DDBJ databases">
        <authorList>
            <consortium name="DOE Joint Genome Institute"/>
            <person name="Min B."/>
            <person name="Riley R."/>
            <person name="Sierra-Patev S."/>
            <person name="Naranjo-Ortiz M."/>
            <person name="Looney B."/>
            <person name="Konkel Z."/>
            <person name="Slot J.C."/>
            <person name="Sakamoto Y."/>
            <person name="Steenwyk J.L."/>
            <person name="Rokas A."/>
            <person name="Carro J."/>
            <person name="Camarero S."/>
            <person name="Ferreira P."/>
            <person name="Molpeceres G."/>
            <person name="Ruiz-Duenas F.J."/>
            <person name="Serrano A."/>
            <person name="Henrissat B."/>
            <person name="Drula E."/>
            <person name="Hughes K.W."/>
            <person name="Mata J.L."/>
            <person name="Ishikawa N.K."/>
            <person name="Vargas-Isla R."/>
            <person name="Ushijima S."/>
            <person name="Smith C.A."/>
            <person name="Ahrendt S."/>
            <person name="Andreopoulos W."/>
            <person name="He G."/>
            <person name="Labutti K."/>
            <person name="Lipzen A."/>
            <person name="Ng V."/>
            <person name="Sandor L."/>
            <person name="Barry K."/>
            <person name="Martinez A.T."/>
            <person name="Xiao Y."/>
            <person name="Gibbons J.G."/>
            <person name="Terashima K."/>
            <person name="Hibbett D.S."/>
            <person name="Grigoriev I.V."/>
        </authorList>
    </citation>
    <scope>NUCLEOTIDE SEQUENCE</scope>
    <source>
        <strain evidence="1">TFB7829</strain>
    </source>
</reference>
<sequence length="242" mass="27550">MVIYPLSSLRLIIILLFSTSAILDVMSIPLAGRADASSSSRRKKPSATNQMSLFLVRRRKSGEDTAWRMLKPNEADNFTDYWSIYFGYRSGFTVVCDNANVPVASPNWPWKVSPLGRQVTSGEFASTTETLAKIPHGNWRHRASKIKDHLEKNLPIKGRFSYVDAVMQYLWEREIITEADITTWNARVQAMLSIEKSVVYAAKMKEIKDETLAEQDSKSREEAQGQCPNFDFNHFLNFDESG</sequence>